<evidence type="ECO:0000256" key="6">
    <source>
        <dbReference type="ARBA" id="ARBA00037900"/>
    </source>
</evidence>
<reference evidence="10" key="2">
    <citation type="submission" date="2021-01" db="UniProtKB">
        <authorList>
            <consortium name="EnsemblMetazoa"/>
        </authorList>
    </citation>
    <scope>IDENTIFICATION</scope>
</reference>
<feature type="domain" description="EF-hand" evidence="9">
    <location>
        <begin position="60"/>
        <end position="95"/>
    </location>
</feature>
<proteinExistence type="inferred from homology"/>
<evidence type="ECO:0000313" key="11">
    <source>
        <dbReference type="Proteomes" id="UP000007110"/>
    </source>
</evidence>
<dbReference type="GO" id="GO:0019363">
    <property type="term" value="P:pyridine nucleotide biosynthetic process"/>
    <property type="evidence" value="ECO:0007669"/>
    <property type="project" value="UniProtKB-KW"/>
</dbReference>
<dbReference type="PANTHER" id="PTHR11080">
    <property type="entry name" value="PYRAZINAMIDASE/NICOTINAMIDASE"/>
    <property type="match status" value="1"/>
</dbReference>
<evidence type="ECO:0000256" key="8">
    <source>
        <dbReference type="ARBA" id="ARBA00043224"/>
    </source>
</evidence>
<comment type="similarity">
    <text evidence="1">Belongs to the isochorismatase family.</text>
</comment>
<dbReference type="AlphaFoldDB" id="A0A7M7SWJ4"/>
<keyword evidence="4" id="KW-0378">Hydrolase</keyword>
<evidence type="ECO:0000313" key="10">
    <source>
        <dbReference type="EnsemblMetazoa" id="XP_030836495"/>
    </source>
</evidence>
<name>A0A7M7SWJ4_STRPU</name>
<dbReference type="InterPro" id="IPR018247">
    <property type="entry name" value="EF_Hand_1_Ca_BS"/>
</dbReference>
<dbReference type="GO" id="GO:0005509">
    <property type="term" value="F:calcium ion binding"/>
    <property type="evidence" value="ECO:0007669"/>
    <property type="project" value="InterPro"/>
</dbReference>
<dbReference type="CDD" id="cd01011">
    <property type="entry name" value="nicotinamidase"/>
    <property type="match status" value="1"/>
</dbReference>
<dbReference type="OrthoDB" id="167809at2759"/>
<dbReference type="PROSITE" id="PS00018">
    <property type="entry name" value="EF_HAND_1"/>
    <property type="match status" value="1"/>
</dbReference>
<dbReference type="Pfam" id="PF13202">
    <property type="entry name" value="EF-hand_5"/>
    <property type="match status" value="1"/>
</dbReference>
<evidence type="ECO:0000256" key="5">
    <source>
        <dbReference type="ARBA" id="ARBA00022837"/>
    </source>
</evidence>
<dbReference type="InterPro" id="IPR052347">
    <property type="entry name" value="Isochorismatase_Nicotinamidase"/>
</dbReference>
<dbReference type="Gene3D" id="3.40.50.850">
    <property type="entry name" value="Isochorismatase-like"/>
    <property type="match status" value="1"/>
</dbReference>
<protein>
    <recommendedName>
        <fullName evidence="7">nicotinamidase</fullName>
        <ecNumber evidence="7">3.5.1.19</ecNumber>
    </recommendedName>
    <alternativeName>
        <fullName evidence="8">Nicotinamide deamidase</fullName>
    </alternativeName>
</protein>
<dbReference type="InterPro" id="IPR002048">
    <property type="entry name" value="EF_hand_dom"/>
</dbReference>
<dbReference type="InterPro" id="IPR036380">
    <property type="entry name" value="Isochorismatase-like_sf"/>
</dbReference>
<dbReference type="Gene3D" id="1.10.238.10">
    <property type="entry name" value="EF-hand"/>
    <property type="match status" value="1"/>
</dbReference>
<keyword evidence="2" id="KW-0662">Pyridine nucleotide biosynthesis</keyword>
<accession>A0A7M7SWJ4</accession>
<dbReference type="Proteomes" id="UP000007110">
    <property type="component" value="Unassembled WGS sequence"/>
</dbReference>
<comment type="pathway">
    <text evidence="6">Cofactor biosynthesis; nicotinate biosynthesis; nicotinate from nicotinamide: step 1/1.</text>
</comment>
<dbReference type="InParanoid" id="A0A7M7SWJ4"/>
<dbReference type="Pfam" id="PF00857">
    <property type="entry name" value="Isochorismatase"/>
    <property type="match status" value="1"/>
</dbReference>
<sequence length="377" mass="42513">MSEENFFDNLKKDVSFSGNREKEAACLKRYNKRGDGVLDLEEFHMMCLDLFVEDGKSCALSETQSRQIFEQLDENQDNYIDKEEFHILWRYWLPMILQAKAALIAVDVQNDFIDGSLALTDAEAIVPVINRILEDESMFEQVIYTYDWHPENHVSFHKNVCMRELHSTSKITQKEKACVFDTVVFDGHVPMEQTLWPAHCVQNTHGAKLHADLKIVKDHVDIYKGSCDHVDSYSAFFDNQRLAQTDLATVLCSKRITDVYVCGLATDVCIRHTAIDAASLGFRPFVVDDACRGQTKESCDKARREMEEAGCIMISSTQVKSMVEANTRMPKAALQAAENVALARQKAKVKLASINGDHGDKPLSNGFDAATSNLLDL</sequence>
<organism evidence="10 11">
    <name type="scientific">Strongylocentrotus purpuratus</name>
    <name type="common">Purple sea urchin</name>
    <dbReference type="NCBI Taxonomy" id="7668"/>
    <lineage>
        <taxon>Eukaryota</taxon>
        <taxon>Metazoa</taxon>
        <taxon>Echinodermata</taxon>
        <taxon>Eleutherozoa</taxon>
        <taxon>Echinozoa</taxon>
        <taxon>Echinoidea</taxon>
        <taxon>Euechinoidea</taxon>
        <taxon>Echinacea</taxon>
        <taxon>Camarodonta</taxon>
        <taxon>Echinidea</taxon>
        <taxon>Strongylocentrotidae</taxon>
        <taxon>Strongylocentrotus</taxon>
    </lineage>
</organism>
<dbReference type="GeneID" id="764760"/>
<dbReference type="InterPro" id="IPR011992">
    <property type="entry name" value="EF-hand-dom_pair"/>
</dbReference>
<feature type="domain" description="EF-hand" evidence="9">
    <location>
        <begin position="18"/>
        <end position="53"/>
    </location>
</feature>
<dbReference type="SUPFAM" id="SSF52499">
    <property type="entry name" value="Isochorismatase-like hydrolases"/>
    <property type="match status" value="1"/>
</dbReference>
<evidence type="ECO:0000256" key="4">
    <source>
        <dbReference type="ARBA" id="ARBA00022801"/>
    </source>
</evidence>
<dbReference type="KEGG" id="spu:764760"/>
<keyword evidence="11" id="KW-1185">Reference proteome</keyword>
<dbReference type="OMA" id="YDVPHER"/>
<dbReference type="EnsemblMetazoa" id="XM_030980635">
    <property type="protein sequence ID" value="XP_030836495"/>
    <property type="gene ID" value="LOC764760"/>
</dbReference>
<dbReference type="GO" id="GO:0016811">
    <property type="term" value="F:hydrolase activity, acting on carbon-nitrogen (but not peptide) bonds, in linear amides"/>
    <property type="evidence" value="ECO:0000318"/>
    <property type="project" value="GO_Central"/>
</dbReference>
<dbReference type="PROSITE" id="PS50222">
    <property type="entry name" value="EF_HAND_2"/>
    <property type="match status" value="2"/>
</dbReference>
<dbReference type="EC" id="3.5.1.19" evidence="7"/>
<evidence type="ECO:0000259" key="9">
    <source>
        <dbReference type="PROSITE" id="PS50222"/>
    </source>
</evidence>
<evidence type="ECO:0000256" key="2">
    <source>
        <dbReference type="ARBA" id="ARBA00022642"/>
    </source>
</evidence>
<evidence type="ECO:0000256" key="7">
    <source>
        <dbReference type="ARBA" id="ARBA00039017"/>
    </source>
</evidence>
<dbReference type="PANTHER" id="PTHR11080:SF2">
    <property type="entry name" value="LD05707P"/>
    <property type="match status" value="1"/>
</dbReference>
<dbReference type="GO" id="GO:0008936">
    <property type="term" value="F:nicotinamidase activity"/>
    <property type="evidence" value="ECO:0007669"/>
    <property type="project" value="UniProtKB-EC"/>
</dbReference>
<keyword evidence="3" id="KW-0479">Metal-binding</keyword>
<dbReference type="InterPro" id="IPR000868">
    <property type="entry name" value="Isochorismatase-like_dom"/>
</dbReference>
<reference evidence="11" key="1">
    <citation type="submission" date="2015-02" db="EMBL/GenBank/DDBJ databases">
        <title>Genome sequencing for Strongylocentrotus purpuratus.</title>
        <authorList>
            <person name="Murali S."/>
            <person name="Liu Y."/>
            <person name="Vee V."/>
            <person name="English A."/>
            <person name="Wang M."/>
            <person name="Skinner E."/>
            <person name="Han Y."/>
            <person name="Muzny D.M."/>
            <person name="Worley K.C."/>
            <person name="Gibbs R.A."/>
        </authorList>
    </citation>
    <scope>NUCLEOTIDE SEQUENCE</scope>
</reference>
<dbReference type="RefSeq" id="XP_030836495.1">
    <property type="nucleotide sequence ID" value="XM_030980635.1"/>
</dbReference>
<keyword evidence="5" id="KW-0106">Calcium</keyword>
<evidence type="ECO:0000256" key="1">
    <source>
        <dbReference type="ARBA" id="ARBA00006336"/>
    </source>
</evidence>
<dbReference type="SUPFAM" id="SSF47473">
    <property type="entry name" value="EF-hand"/>
    <property type="match status" value="1"/>
</dbReference>
<evidence type="ECO:0000256" key="3">
    <source>
        <dbReference type="ARBA" id="ARBA00022723"/>
    </source>
</evidence>